<dbReference type="AlphaFoldDB" id="A0A9P7S4B2"/>
<dbReference type="OrthoDB" id="5801062at2759"/>
<evidence type="ECO:0000256" key="1">
    <source>
        <dbReference type="ARBA" id="ARBA00004123"/>
    </source>
</evidence>
<dbReference type="Pfam" id="PF08573">
    <property type="entry name" value="SAE2"/>
    <property type="match status" value="1"/>
</dbReference>
<dbReference type="InterPro" id="IPR033316">
    <property type="entry name" value="RBBP8-like"/>
</dbReference>
<proteinExistence type="predicted"/>
<evidence type="ECO:0000256" key="2">
    <source>
        <dbReference type="ARBA" id="ARBA00022763"/>
    </source>
</evidence>
<name>A0A9P7S4B2_9AGAR</name>
<feature type="region of interest" description="Disordered" evidence="5">
    <location>
        <begin position="197"/>
        <end position="250"/>
    </location>
</feature>
<keyword evidence="3" id="KW-0539">Nucleus</keyword>
<feature type="region of interest" description="Disordered" evidence="5">
    <location>
        <begin position="507"/>
        <end position="595"/>
    </location>
</feature>
<comment type="subcellular location">
    <subcellularLocation>
        <location evidence="1">Nucleus</location>
    </subcellularLocation>
</comment>
<reference evidence="7" key="1">
    <citation type="journal article" date="2021" name="Genome Biol. Evol.">
        <title>The assembled and annotated genome of the fairy-ring fungus Marasmius oreades.</title>
        <authorList>
            <person name="Hiltunen M."/>
            <person name="Ament-Velasquez S.L."/>
            <person name="Johannesson H."/>
        </authorList>
    </citation>
    <scope>NUCLEOTIDE SEQUENCE</scope>
    <source>
        <strain evidence="7">03SP1</strain>
    </source>
</reference>
<organism evidence="7 8">
    <name type="scientific">Marasmius oreades</name>
    <name type="common">fairy-ring Marasmius</name>
    <dbReference type="NCBI Taxonomy" id="181124"/>
    <lineage>
        <taxon>Eukaryota</taxon>
        <taxon>Fungi</taxon>
        <taxon>Dikarya</taxon>
        <taxon>Basidiomycota</taxon>
        <taxon>Agaricomycotina</taxon>
        <taxon>Agaricomycetes</taxon>
        <taxon>Agaricomycetidae</taxon>
        <taxon>Agaricales</taxon>
        <taxon>Marasmiineae</taxon>
        <taxon>Marasmiaceae</taxon>
        <taxon>Marasmius</taxon>
    </lineage>
</organism>
<keyword evidence="4" id="KW-0175">Coiled coil</keyword>
<evidence type="ECO:0000256" key="3">
    <source>
        <dbReference type="ARBA" id="ARBA00023242"/>
    </source>
</evidence>
<sequence>MAHAFHSDLARSRDDNIQKAHQRELAKKDHQLSTWKQGYDTLSKTLYDERNGSERLARILGFDTVGQALLYINSESDKSPTKYRECLERSTMLQSELKRDLEEIASKNRILQQELETRSHHVNYLEAEKRLLEAKYDDLERTYKQVTVKYAKDLERFEKWKKWLWHEVETDNDLDENSRAKKWAMTFMHRRKKLTEKGTGTFDDDVPELVDRSVMETPKPSTKRSKTSTVPTPSPLTTTTKTNCESSPTVMVPSPCAPGKISASIPNVQVTPVKDFQTFDTEDSSQDKQASHTSDSATEDESFPDSVRVTPPKSVFSPSAQSKYLKRTQHITTNTERTDGESRYSDSNVPLWGFEPPLKRRKVTESSHLLEGSDTPSGSGQREDREDPFNAKVTKHKPSGQEKGMSMSIDRENKAPAETATSSPNQMPHPPTTTASTLKKSSDYSAYKGRGRYAPVEVSNDEDRPLNELFVVDANQNQGLDYEFDNVVRGKERKRLLAGDCEECREYYEASGPKPPRLQPPPWRSPASSPVKDTKRTSCHHKGKGKGKGNTPETMPESPTPQRRMIDSHRQEISRHRAQWERGKTPPGYWGIGFPTTQEVQDINEKAKEIHRQKFKAVQREALNGNGRYRRR</sequence>
<evidence type="ECO:0000256" key="5">
    <source>
        <dbReference type="SAM" id="MobiDB-lite"/>
    </source>
</evidence>
<feature type="compositionally biased region" description="Basic and acidic residues" evidence="5">
    <location>
        <begin position="564"/>
        <end position="584"/>
    </location>
</feature>
<feature type="compositionally biased region" description="Low complexity" evidence="5">
    <location>
        <begin position="227"/>
        <end position="242"/>
    </location>
</feature>
<dbReference type="PANTHER" id="PTHR15107:SF0">
    <property type="entry name" value="DNA ENDONUCLEASE ACTIVATOR CTP1 C-TERMINAL DOMAIN-CONTAINING PROTEIN"/>
    <property type="match status" value="1"/>
</dbReference>
<comment type="caution">
    <text evidence="7">The sequence shown here is derived from an EMBL/GenBank/DDBJ whole genome shotgun (WGS) entry which is preliminary data.</text>
</comment>
<dbReference type="PANTHER" id="PTHR15107">
    <property type="entry name" value="RETINOBLASTOMA BINDING PROTEIN 8"/>
    <property type="match status" value="1"/>
</dbReference>
<dbReference type="InterPro" id="IPR013882">
    <property type="entry name" value="Ctp1_C"/>
</dbReference>
<dbReference type="RefSeq" id="XP_043011495.1">
    <property type="nucleotide sequence ID" value="XM_043150408.1"/>
</dbReference>
<feature type="compositionally biased region" description="Polar residues" evidence="5">
    <location>
        <begin position="419"/>
        <end position="439"/>
    </location>
</feature>
<dbReference type="GO" id="GO:0010792">
    <property type="term" value="P:DNA double-strand break processing involved in repair via single-strand annealing"/>
    <property type="evidence" value="ECO:0007669"/>
    <property type="project" value="TreeGrafter"/>
</dbReference>
<dbReference type="EMBL" id="CM032183">
    <property type="protein sequence ID" value="KAG7095025.1"/>
    <property type="molecule type" value="Genomic_DNA"/>
</dbReference>
<keyword evidence="8" id="KW-1185">Reference proteome</keyword>
<feature type="region of interest" description="Disordered" evidence="5">
    <location>
        <begin position="278"/>
        <end position="446"/>
    </location>
</feature>
<dbReference type="GO" id="GO:0003684">
    <property type="term" value="F:damaged DNA binding"/>
    <property type="evidence" value="ECO:0007669"/>
    <property type="project" value="TreeGrafter"/>
</dbReference>
<accession>A0A9P7S4B2</accession>
<evidence type="ECO:0000259" key="6">
    <source>
        <dbReference type="Pfam" id="PF08573"/>
    </source>
</evidence>
<dbReference type="GO" id="GO:0005634">
    <property type="term" value="C:nucleus"/>
    <property type="evidence" value="ECO:0007669"/>
    <property type="project" value="UniProtKB-SubCell"/>
</dbReference>
<evidence type="ECO:0000313" key="8">
    <source>
        <dbReference type="Proteomes" id="UP001049176"/>
    </source>
</evidence>
<evidence type="ECO:0000313" key="7">
    <source>
        <dbReference type="EMBL" id="KAG7095025.1"/>
    </source>
</evidence>
<feature type="domain" description="DNA endonuclease activator Ctp1 C-terminal" evidence="6">
    <location>
        <begin position="483"/>
        <end position="599"/>
    </location>
</feature>
<keyword evidence="2" id="KW-0227">DNA damage</keyword>
<evidence type="ECO:0000256" key="4">
    <source>
        <dbReference type="SAM" id="Coils"/>
    </source>
</evidence>
<feature type="compositionally biased region" description="Basic residues" evidence="5">
    <location>
        <begin position="537"/>
        <end position="547"/>
    </location>
</feature>
<feature type="compositionally biased region" description="Pro residues" evidence="5">
    <location>
        <begin position="513"/>
        <end position="524"/>
    </location>
</feature>
<dbReference type="GeneID" id="66074894"/>
<gene>
    <name evidence="7" type="ORF">E1B28_005818</name>
</gene>
<protein>
    <recommendedName>
        <fullName evidence="6">DNA endonuclease activator Ctp1 C-terminal domain-containing protein</fullName>
    </recommendedName>
</protein>
<dbReference type="Proteomes" id="UP001049176">
    <property type="component" value="Chromosome 3"/>
</dbReference>
<feature type="coiled-coil region" evidence="4">
    <location>
        <begin position="94"/>
        <end position="149"/>
    </location>
</feature>